<gene>
    <name evidence="4" type="ORF">J2045_003581</name>
</gene>
<evidence type="ECO:0000256" key="1">
    <source>
        <dbReference type="ARBA" id="ARBA00022857"/>
    </source>
</evidence>
<dbReference type="NCBIfam" id="TIGR02824">
    <property type="entry name" value="quinone_pig3"/>
    <property type="match status" value="1"/>
</dbReference>
<dbReference type="EMBL" id="JAUSUW010000011">
    <property type="protein sequence ID" value="MDQ0422533.1"/>
    <property type="molecule type" value="Genomic_DNA"/>
</dbReference>
<keyword evidence="1" id="KW-0521">NADP</keyword>
<dbReference type="Gene3D" id="3.90.180.10">
    <property type="entry name" value="Medium-chain alcohol dehydrogenases, catalytic domain"/>
    <property type="match status" value="1"/>
</dbReference>
<dbReference type="PANTHER" id="PTHR48106:SF8">
    <property type="entry name" value="OS02G0805600 PROTEIN"/>
    <property type="match status" value="1"/>
</dbReference>
<protein>
    <submittedName>
        <fullName evidence="4">PIG3 family NAD(P)H quinone oxidoreductase</fullName>
    </submittedName>
</protein>
<evidence type="ECO:0000313" key="5">
    <source>
        <dbReference type="Proteomes" id="UP001238496"/>
    </source>
</evidence>
<dbReference type="CDD" id="cd05276">
    <property type="entry name" value="p53_inducible_oxidoreductase"/>
    <property type="match status" value="1"/>
</dbReference>
<dbReference type="InterPro" id="IPR013154">
    <property type="entry name" value="ADH-like_N"/>
</dbReference>
<dbReference type="InterPro" id="IPR011032">
    <property type="entry name" value="GroES-like_sf"/>
</dbReference>
<keyword evidence="5" id="KW-1185">Reference proteome</keyword>
<dbReference type="RefSeq" id="WP_307375157.1">
    <property type="nucleotide sequence ID" value="NZ_JAUSUW010000011.1"/>
</dbReference>
<dbReference type="Pfam" id="PF08240">
    <property type="entry name" value="ADH_N"/>
    <property type="match status" value="1"/>
</dbReference>
<dbReference type="SUPFAM" id="SSF50129">
    <property type="entry name" value="GroES-like"/>
    <property type="match status" value="1"/>
</dbReference>
<keyword evidence="2" id="KW-0560">Oxidoreductase</keyword>
<evidence type="ECO:0000256" key="2">
    <source>
        <dbReference type="ARBA" id="ARBA00023002"/>
    </source>
</evidence>
<organism evidence="4 5">
    <name type="scientific">Peteryoungia aggregata LMG 23059</name>
    <dbReference type="NCBI Taxonomy" id="1368425"/>
    <lineage>
        <taxon>Bacteria</taxon>
        <taxon>Pseudomonadati</taxon>
        <taxon>Pseudomonadota</taxon>
        <taxon>Alphaproteobacteria</taxon>
        <taxon>Hyphomicrobiales</taxon>
        <taxon>Rhizobiaceae</taxon>
        <taxon>Peteryoungia</taxon>
    </lineage>
</organism>
<dbReference type="Gene3D" id="3.40.50.720">
    <property type="entry name" value="NAD(P)-binding Rossmann-like Domain"/>
    <property type="match status" value="1"/>
</dbReference>
<dbReference type="Pfam" id="PF00107">
    <property type="entry name" value="ADH_zinc_N"/>
    <property type="match status" value="1"/>
</dbReference>
<evidence type="ECO:0000259" key="3">
    <source>
        <dbReference type="SMART" id="SM00829"/>
    </source>
</evidence>
<reference evidence="4 5" key="1">
    <citation type="submission" date="2023-07" db="EMBL/GenBank/DDBJ databases">
        <title>Genomic Encyclopedia of Type Strains, Phase IV (KMG-IV): sequencing the most valuable type-strain genomes for metagenomic binning, comparative biology and taxonomic classification.</title>
        <authorList>
            <person name="Goeker M."/>
        </authorList>
    </citation>
    <scope>NUCLEOTIDE SEQUENCE [LARGE SCALE GENOMIC DNA]</scope>
    <source>
        <strain evidence="4 5">DSM 1111</strain>
    </source>
</reference>
<accession>A0ABU0GB61</accession>
<sequence>MSLPATMRHVDLPTHGGPEVMRLVEGPLPSPRPGEVLVKVEAAGINRPDVAQRQGAYPPPKDASPILGLEIAGEIVALGEGVTDFQLGDRICALANGGGYAEYCTVPATQALPFPKGYDAVKAAALPETFFTVWANLFQMAGLTEGETVLIHGGSSGIGTTAIQLAKDFGATVYTTAGSAEKCAACMDLGAARAINYKLEDFVEIVKEETQGRGVDVVLDMIGAAYFDRNLQVLAKDGCLSIIAFLGGSTVEKANLAPIMVKRLTVTGSTMRPRTAEEKRAIRDDLMTEVWPRLERGDLAPVIHTVMPFEDVVEAHRLMESSAHIGKIVLTVG</sequence>
<dbReference type="InterPro" id="IPR020843">
    <property type="entry name" value="ER"/>
</dbReference>
<dbReference type="Proteomes" id="UP001238496">
    <property type="component" value="Unassembled WGS sequence"/>
</dbReference>
<dbReference type="PANTHER" id="PTHR48106">
    <property type="entry name" value="QUINONE OXIDOREDUCTASE PIG3-RELATED"/>
    <property type="match status" value="1"/>
</dbReference>
<feature type="domain" description="Enoyl reductase (ER)" evidence="3">
    <location>
        <begin position="16"/>
        <end position="330"/>
    </location>
</feature>
<dbReference type="InterPro" id="IPR036291">
    <property type="entry name" value="NAD(P)-bd_dom_sf"/>
</dbReference>
<dbReference type="SMART" id="SM00829">
    <property type="entry name" value="PKS_ER"/>
    <property type="match status" value="1"/>
</dbReference>
<dbReference type="SUPFAM" id="SSF51735">
    <property type="entry name" value="NAD(P)-binding Rossmann-fold domains"/>
    <property type="match status" value="1"/>
</dbReference>
<dbReference type="InterPro" id="IPR014189">
    <property type="entry name" value="Quinone_OxRdtase_PIG3"/>
</dbReference>
<evidence type="ECO:0000313" key="4">
    <source>
        <dbReference type="EMBL" id="MDQ0422533.1"/>
    </source>
</evidence>
<proteinExistence type="predicted"/>
<comment type="caution">
    <text evidence="4">The sequence shown here is derived from an EMBL/GenBank/DDBJ whole genome shotgun (WGS) entry which is preliminary data.</text>
</comment>
<name>A0ABU0GB61_9HYPH</name>
<dbReference type="InterPro" id="IPR013149">
    <property type="entry name" value="ADH-like_C"/>
</dbReference>